<dbReference type="GeneID" id="2897380"/>
<accession>Q6CV57</accession>
<dbReference type="Pfam" id="PF00743">
    <property type="entry name" value="FMO-like"/>
    <property type="match status" value="2"/>
</dbReference>
<keyword evidence="2" id="KW-0285">Flavoprotein</keyword>
<dbReference type="SUPFAM" id="SSF51905">
    <property type="entry name" value="FAD/NAD(P)-binding domain"/>
    <property type="match status" value="2"/>
</dbReference>
<proteinExistence type="inferred from homology"/>
<dbReference type="HOGENOM" id="CLU_006909_5_0_1"/>
<sequence>MTQEKKKQQSVAIIGAGAAGLTALFELLHTKKDGSTSLKYNADGSFDSANSVNDDPAFGEIVLFEQAGKVGGVWNPSFDTPDFIPQDIFDTERYDDPSVLRPKTEVPAEFTGQSFEQPLEKTIDSTTKSPIRWDRSAIYKSLYSNVTRRHLRNSFIPFKESTGEKESPIGPFLTNFEVTDNILKFVKTHSLDQYVRTQSEVVDVSKASDNDQWVVTIRQTNDKDKTESWYSQNFDNVIVSSGHYSIPHIPRIEGLSIWNKAFPNSILHSKSFRDESIFKDKRVLFVGTGLSGLDILQYAFPLAKEVITARTPGKKEIYDWLNTAAVSKDIVAKPRVSSVDYANGKTVHFVDGTKIEDVDIIVFSTGYHWHYPFLNEKDTGISVGADEEEGKVPNNNSLVTGIYKSIFSVKDLSLAFVGVLTTQFKWPSFEVASSIIAAVWTGKSQLPSLEEREAWAKERKQVRGSNLLVHVYLNGEFAEFVRENHTLLPKDRNIKNIFDDEYVGEEIASQKVAERLFYELKDGSISIHDTL</sequence>
<keyword evidence="4" id="KW-0560">Oxidoreductase</keyword>
<dbReference type="Proteomes" id="UP000000598">
    <property type="component" value="Chromosome B"/>
</dbReference>
<dbReference type="GO" id="GO:0050660">
    <property type="term" value="F:flavin adenine dinucleotide binding"/>
    <property type="evidence" value="ECO:0007669"/>
    <property type="project" value="InterPro"/>
</dbReference>
<dbReference type="Gene3D" id="3.50.50.60">
    <property type="entry name" value="FAD/NAD(P)-binding domain"/>
    <property type="match status" value="2"/>
</dbReference>
<dbReference type="PANTHER" id="PTHR23023">
    <property type="entry name" value="DIMETHYLANILINE MONOOXYGENASE"/>
    <property type="match status" value="1"/>
</dbReference>
<dbReference type="GO" id="GO:0004499">
    <property type="term" value="F:N,N-dimethylaniline monooxygenase activity"/>
    <property type="evidence" value="ECO:0007669"/>
    <property type="project" value="InterPro"/>
</dbReference>
<dbReference type="KEGG" id="kla:KLLA0_B14619g"/>
<dbReference type="GO" id="GO:0050661">
    <property type="term" value="F:NADP binding"/>
    <property type="evidence" value="ECO:0007669"/>
    <property type="project" value="InterPro"/>
</dbReference>
<dbReference type="PaxDb" id="284590-Q6CV57"/>
<evidence type="ECO:0000256" key="3">
    <source>
        <dbReference type="ARBA" id="ARBA00022827"/>
    </source>
</evidence>
<dbReference type="STRING" id="284590.Q6CV57"/>
<name>Q6CV57_KLULA</name>
<comment type="similarity">
    <text evidence="1">Belongs to the FMO family.</text>
</comment>
<evidence type="ECO:0000313" key="5">
    <source>
        <dbReference type="EMBL" id="CAH02575.1"/>
    </source>
</evidence>
<dbReference type="InterPro" id="IPR020946">
    <property type="entry name" value="Flavin_mOase-like"/>
</dbReference>
<dbReference type="InParanoid" id="Q6CV57"/>
<evidence type="ECO:0000313" key="6">
    <source>
        <dbReference type="Proteomes" id="UP000000598"/>
    </source>
</evidence>
<evidence type="ECO:0000256" key="4">
    <source>
        <dbReference type="ARBA" id="ARBA00023002"/>
    </source>
</evidence>
<keyword evidence="6" id="KW-1185">Reference proteome</keyword>
<organism evidence="5 6">
    <name type="scientific">Kluyveromyces lactis (strain ATCC 8585 / CBS 2359 / DSM 70799 / NBRC 1267 / NRRL Y-1140 / WM37)</name>
    <name type="common">Yeast</name>
    <name type="synonym">Candida sphaerica</name>
    <dbReference type="NCBI Taxonomy" id="284590"/>
    <lineage>
        <taxon>Eukaryota</taxon>
        <taxon>Fungi</taxon>
        <taxon>Dikarya</taxon>
        <taxon>Ascomycota</taxon>
        <taxon>Saccharomycotina</taxon>
        <taxon>Saccharomycetes</taxon>
        <taxon>Saccharomycetales</taxon>
        <taxon>Saccharomycetaceae</taxon>
        <taxon>Kluyveromyces</taxon>
    </lineage>
</organism>
<dbReference type="OMA" id="STGYHWH"/>
<dbReference type="eggNOG" id="KOG1399">
    <property type="taxonomic scope" value="Eukaryota"/>
</dbReference>
<gene>
    <name evidence="5" type="ORF">KLLA0_B14619g</name>
</gene>
<evidence type="ECO:0000256" key="1">
    <source>
        <dbReference type="ARBA" id="ARBA00009183"/>
    </source>
</evidence>
<evidence type="ECO:0000256" key="2">
    <source>
        <dbReference type="ARBA" id="ARBA00022630"/>
    </source>
</evidence>
<dbReference type="AlphaFoldDB" id="Q6CV57"/>
<protein>
    <submittedName>
        <fullName evidence="5">KLLA0B14619p</fullName>
    </submittedName>
</protein>
<dbReference type="EMBL" id="CR382122">
    <property type="protein sequence ID" value="CAH02575.1"/>
    <property type="molecule type" value="Genomic_DNA"/>
</dbReference>
<dbReference type="InterPro" id="IPR050346">
    <property type="entry name" value="FMO-like"/>
</dbReference>
<reference evidence="5 6" key="1">
    <citation type="journal article" date="2004" name="Nature">
        <title>Genome evolution in yeasts.</title>
        <authorList>
            <consortium name="Genolevures"/>
            <person name="Dujon B."/>
            <person name="Sherman D."/>
            <person name="Fischer G."/>
            <person name="Durrens P."/>
            <person name="Casaregola S."/>
            <person name="Lafontaine I."/>
            <person name="de Montigny J."/>
            <person name="Marck C."/>
            <person name="Neuveglise C."/>
            <person name="Talla E."/>
            <person name="Goffard N."/>
            <person name="Frangeul L."/>
            <person name="Aigle M."/>
            <person name="Anthouard V."/>
            <person name="Babour A."/>
            <person name="Barbe V."/>
            <person name="Barnay S."/>
            <person name="Blanchin S."/>
            <person name="Beckerich J.M."/>
            <person name="Beyne E."/>
            <person name="Bleykasten C."/>
            <person name="Boisrame A."/>
            <person name="Boyer J."/>
            <person name="Cattolico L."/>
            <person name="Confanioleri F."/>
            <person name="de Daruvar A."/>
            <person name="Despons L."/>
            <person name="Fabre E."/>
            <person name="Fairhead C."/>
            <person name="Ferry-Dumazet H."/>
            <person name="Groppi A."/>
            <person name="Hantraye F."/>
            <person name="Hennequin C."/>
            <person name="Jauniaux N."/>
            <person name="Joyet P."/>
            <person name="Kachouri R."/>
            <person name="Kerrest A."/>
            <person name="Koszul R."/>
            <person name="Lemaire M."/>
            <person name="Lesur I."/>
            <person name="Ma L."/>
            <person name="Muller H."/>
            <person name="Nicaud J.M."/>
            <person name="Nikolski M."/>
            <person name="Oztas S."/>
            <person name="Ozier-Kalogeropoulos O."/>
            <person name="Pellenz S."/>
            <person name="Potier S."/>
            <person name="Richard G.F."/>
            <person name="Straub M.L."/>
            <person name="Suleau A."/>
            <person name="Swennene D."/>
            <person name="Tekaia F."/>
            <person name="Wesolowski-Louvel M."/>
            <person name="Westhof E."/>
            <person name="Wirth B."/>
            <person name="Zeniou-Meyer M."/>
            <person name="Zivanovic I."/>
            <person name="Bolotin-Fukuhara M."/>
            <person name="Thierry A."/>
            <person name="Bouchier C."/>
            <person name="Caudron B."/>
            <person name="Scarpelli C."/>
            <person name="Gaillardin C."/>
            <person name="Weissenbach J."/>
            <person name="Wincker P."/>
            <person name="Souciet J.L."/>
        </authorList>
    </citation>
    <scope>NUCLEOTIDE SEQUENCE [LARGE SCALE GENOMIC DNA]</scope>
    <source>
        <strain evidence="6">ATCC 8585 / CBS 2359 / DSM 70799 / NBRC 1267 / NRRL Y-1140 / WM37</strain>
    </source>
</reference>
<dbReference type="InterPro" id="IPR036188">
    <property type="entry name" value="FAD/NAD-bd_sf"/>
</dbReference>
<dbReference type="RefSeq" id="XP_452182.1">
    <property type="nucleotide sequence ID" value="XM_452182.1"/>
</dbReference>
<keyword evidence="3" id="KW-0274">FAD</keyword>